<comment type="caution">
    <text evidence="1">The sequence shown here is derived from an EMBL/GenBank/DDBJ whole genome shotgun (WGS) entry which is preliminary data.</text>
</comment>
<reference evidence="1" key="2">
    <citation type="submission" date="2020-11" db="EMBL/GenBank/DDBJ databases">
        <authorList>
            <person name="McCartney M.A."/>
            <person name="Auch B."/>
            <person name="Kono T."/>
            <person name="Mallez S."/>
            <person name="Becker A."/>
            <person name="Gohl D.M."/>
            <person name="Silverstein K.A.T."/>
            <person name="Koren S."/>
            <person name="Bechman K.B."/>
            <person name="Herman A."/>
            <person name="Abrahante J.E."/>
            <person name="Garbe J."/>
        </authorList>
    </citation>
    <scope>NUCLEOTIDE SEQUENCE</scope>
    <source>
        <strain evidence="1">Duluth1</strain>
        <tissue evidence="1">Whole animal</tissue>
    </source>
</reference>
<accession>A0A9D4JF97</accession>
<evidence type="ECO:0000313" key="2">
    <source>
        <dbReference type="Proteomes" id="UP000828390"/>
    </source>
</evidence>
<organism evidence="1 2">
    <name type="scientific">Dreissena polymorpha</name>
    <name type="common">Zebra mussel</name>
    <name type="synonym">Mytilus polymorpha</name>
    <dbReference type="NCBI Taxonomy" id="45954"/>
    <lineage>
        <taxon>Eukaryota</taxon>
        <taxon>Metazoa</taxon>
        <taxon>Spiralia</taxon>
        <taxon>Lophotrochozoa</taxon>
        <taxon>Mollusca</taxon>
        <taxon>Bivalvia</taxon>
        <taxon>Autobranchia</taxon>
        <taxon>Heteroconchia</taxon>
        <taxon>Euheterodonta</taxon>
        <taxon>Imparidentia</taxon>
        <taxon>Neoheterodontei</taxon>
        <taxon>Myida</taxon>
        <taxon>Dreissenoidea</taxon>
        <taxon>Dreissenidae</taxon>
        <taxon>Dreissena</taxon>
    </lineage>
</organism>
<proteinExistence type="predicted"/>
<dbReference type="Proteomes" id="UP000828390">
    <property type="component" value="Unassembled WGS sequence"/>
</dbReference>
<gene>
    <name evidence="1" type="ORF">DPMN_136132</name>
</gene>
<protein>
    <submittedName>
        <fullName evidence="1">Uncharacterized protein</fullName>
    </submittedName>
</protein>
<dbReference type="AlphaFoldDB" id="A0A9D4JF97"/>
<sequence length="120" mass="13528">MSCYHSQIGGLPTFLGNNCDRAQTSALFLPRLTTSEPSPFTCLVLLQASRHHLPDLVLLAYVESTTNIEEHWGLFGLYNSIKAEECSVLRVTEYSTERMSKLRTAPNRYICGSIMRKVVM</sequence>
<name>A0A9D4JF97_DREPO</name>
<keyword evidence="2" id="KW-1185">Reference proteome</keyword>
<dbReference type="EMBL" id="JAIWYP010000006">
    <property type="protein sequence ID" value="KAH3807784.1"/>
    <property type="molecule type" value="Genomic_DNA"/>
</dbReference>
<evidence type="ECO:0000313" key="1">
    <source>
        <dbReference type="EMBL" id="KAH3807784.1"/>
    </source>
</evidence>
<reference evidence="1" key="1">
    <citation type="journal article" date="2019" name="bioRxiv">
        <title>The Genome of the Zebra Mussel, Dreissena polymorpha: A Resource for Invasive Species Research.</title>
        <authorList>
            <person name="McCartney M.A."/>
            <person name="Auch B."/>
            <person name="Kono T."/>
            <person name="Mallez S."/>
            <person name="Zhang Y."/>
            <person name="Obille A."/>
            <person name="Becker A."/>
            <person name="Abrahante J.E."/>
            <person name="Garbe J."/>
            <person name="Badalamenti J.P."/>
            <person name="Herman A."/>
            <person name="Mangelson H."/>
            <person name="Liachko I."/>
            <person name="Sullivan S."/>
            <person name="Sone E.D."/>
            <person name="Koren S."/>
            <person name="Silverstein K.A.T."/>
            <person name="Beckman K.B."/>
            <person name="Gohl D.M."/>
        </authorList>
    </citation>
    <scope>NUCLEOTIDE SEQUENCE</scope>
    <source>
        <strain evidence="1">Duluth1</strain>
        <tissue evidence="1">Whole animal</tissue>
    </source>
</reference>